<name>A0ABN8ME20_9CNID</name>
<dbReference type="Pfam" id="PF00755">
    <property type="entry name" value="Carn_acyltransf"/>
    <property type="match status" value="1"/>
</dbReference>
<evidence type="ECO:0000313" key="6">
    <source>
        <dbReference type="EMBL" id="CAH3026056.1"/>
    </source>
</evidence>
<keyword evidence="3 4" id="KW-0012">Acyltransferase</keyword>
<protein>
    <recommendedName>
        <fullName evidence="5">Choline/carnitine acyltransferase domain-containing protein</fullName>
    </recommendedName>
</protein>
<evidence type="ECO:0000256" key="3">
    <source>
        <dbReference type="ARBA" id="ARBA00023315"/>
    </source>
</evidence>
<accession>A0ABN8ME20</accession>
<keyword evidence="7" id="KW-1185">Reference proteome</keyword>
<sequence length="632" mass="71359">MQSMVAQITLKAAKLHYWKAVCFTRRCFSASSICKNMEKTFQFQDKLPSLPVPPLAQTCEKYLDSVKPHLTREEFLHTEFLVNEFASGIGKELQRKLELRAKSMRNWLETWWEDVAYLSSRSPSAPTINIGGPLPITDIWPAQEGTQIKRAALMVHATLQNWQRLYRQELPVDRMGSIPMCMFQFSRLYSCCKIPGKEKDSLKANFVTAPHASPRHIMVQIRGRIFCCTVLDENMEPLSPPEIEKQLQETESLASSPGLEIGSLTGADRDVWYEVRERLIRLDKTNQKNLETIETSLFALVLDERSPVTETEVCVESIKGDCRNRWFDKSLSILAFKSGRFATHCDHAPFDGIVEINSVYSACMSLHGNGGKWKGSQEVNNYFRPQELVFTVDDVISRGIKETIQKYEETANTMNLFLHYPGKYGKEFIKPFKIHPDTFVQLALQLTYYKLHGKPAATYETAQTRLFYHGRTDTVRSCTVESTAWCKAMVANNDDTATKIRLFREAYKKHDKLMKDAVNGQGIDRHLLGLQLVAASEGILTPAIYLDKAWTASGGGANFVLSTSCTGFTTVIGGCAAMVKDGYGAFYSIQENDITFWIATFTNSDVTDANKFKTALDESLSDMKSLLITAKL</sequence>
<reference evidence="6 7" key="1">
    <citation type="submission" date="2022-05" db="EMBL/GenBank/DDBJ databases">
        <authorList>
            <consortium name="Genoscope - CEA"/>
            <person name="William W."/>
        </authorList>
    </citation>
    <scope>NUCLEOTIDE SEQUENCE [LARGE SCALE GENOMIC DNA]</scope>
</reference>
<feature type="domain" description="Choline/carnitine acyltransferase" evidence="5">
    <location>
        <begin position="50"/>
        <end position="617"/>
    </location>
</feature>
<evidence type="ECO:0000256" key="1">
    <source>
        <dbReference type="ARBA" id="ARBA00005232"/>
    </source>
</evidence>
<organism evidence="6 7">
    <name type="scientific">Porites evermanni</name>
    <dbReference type="NCBI Taxonomy" id="104178"/>
    <lineage>
        <taxon>Eukaryota</taxon>
        <taxon>Metazoa</taxon>
        <taxon>Cnidaria</taxon>
        <taxon>Anthozoa</taxon>
        <taxon>Hexacorallia</taxon>
        <taxon>Scleractinia</taxon>
        <taxon>Fungiina</taxon>
        <taxon>Poritidae</taxon>
        <taxon>Porites</taxon>
    </lineage>
</organism>
<comment type="caution">
    <text evidence="6">The sequence shown here is derived from an EMBL/GenBank/DDBJ whole genome shotgun (WGS) entry which is preliminary data.</text>
</comment>
<dbReference type="EMBL" id="CALNXI010000386">
    <property type="protein sequence ID" value="CAH3026056.1"/>
    <property type="molecule type" value="Genomic_DNA"/>
</dbReference>
<comment type="similarity">
    <text evidence="1 4">Belongs to the carnitine/choline acetyltransferase family.</text>
</comment>
<dbReference type="PANTHER" id="PTHR22589:SF67">
    <property type="entry name" value="PEROXISOMAL CARNITINE O-OCTANOYLTRANSFERASE"/>
    <property type="match status" value="1"/>
</dbReference>
<proteinExistence type="inferred from homology"/>
<dbReference type="InterPro" id="IPR000542">
    <property type="entry name" value="Carn_acyl_trans"/>
</dbReference>
<dbReference type="InterPro" id="IPR039551">
    <property type="entry name" value="Cho/carn_acyl_trans"/>
</dbReference>
<dbReference type="PANTHER" id="PTHR22589">
    <property type="entry name" value="CARNITINE O-ACYLTRANSFERASE"/>
    <property type="match status" value="1"/>
</dbReference>
<evidence type="ECO:0000256" key="4">
    <source>
        <dbReference type="RuleBase" id="RU003801"/>
    </source>
</evidence>
<keyword evidence="2 4" id="KW-0808">Transferase</keyword>
<dbReference type="SUPFAM" id="SSF52777">
    <property type="entry name" value="CoA-dependent acyltransferases"/>
    <property type="match status" value="2"/>
</dbReference>
<dbReference type="PROSITE" id="PS00440">
    <property type="entry name" value="ACYLTRANSF_C_2"/>
    <property type="match status" value="1"/>
</dbReference>
<dbReference type="InterPro" id="IPR042231">
    <property type="entry name" value="Cho/carn_acyl_trans_2"/>
</dbReference>
<dbReference type="Gene3D" id="3.30.559.70">
    <property type="entry name" value="Choline/Carnitine o-acyltransferase, domain 2"/>
    <property type="match status" value="1"/>
</dbReference>
<dbReference type="Proteomes" id="UP001159427">
    <property type="component" value="Unassembled WGS sequence"/>
</dbReference>
<dbReference type="Gene3D" id="3.30.559.10">
    <property type="entry name" value="Chloramphenicol acetyltransferase-like domain"/>
    <property type="match status" value="1"/>
</dbReference>
<evidence type="ECO:0000313" key="7">
    <source>
        <dbReference type="Proteomes" id="UP001159427"/>
    </source>
</evidence>
<dbReference type="InterPro" id="IPR023213">
    <property type="entry name" value="CAT-like_dom_sf"/>
</dbReference>
<gene>
    <name evidence="6" type="ORF">PEVE_00027942</name>
</gene>
<evidence type="ECO:0000259" key="5">
    <source>
        <dbReference type="Pfam" id="PF00755"/>
    </source>
</evidence>
<evidence type="ECO:0000256" key="2">
    <source>
        <dbReference type="ARBA" id="ARBA00022679"/>
    </source>
</evidence>